<name>A0A392U4Y0_9FABA</name>
<keyword evidence="3" id="KW-1185">Reference proteome</keyword>
<evidence type="ECO:0000313" key="2">
    <source>
        <dbReference type="EMBL" id="MCI67600.1"/>
    </source>
</evidence>
<evidence type="ECO:0000256" key="1">
    <source>
        <dbReference type="SAM" id="MobiDB-lite"/>
    </source>
</evidence>
<reference evidence="2 3" key="1">
    <citation type="journal article" date="2018" name="Front. Plant Sci.">
        <title>Red Clover (Trifolium pratense) and Zigzag Clover (T. medium) - A Picture of Genomic Similarities and Differences.</title>
        <authorList>
            <person name="Dluhosova J."/>
            <person name="Istvanek J."/>
            <person name="Nedelnik J."/>
            <person name="Repkova J."/>
        </authorList>
    </citation>
    <scope>NUCLEOTIDE SEQUENCE [LARGE SCALE GENOMIC DNA]</scope>
    <source>
        <strain evidence="3">cv. 10/8</strain>
        <tissue evidence="2">Leaf</tissue>
    </source>
</reference>
<feature type="region of interest" description="Disordered" evidence="1">
    <location>
        <begin position="16"/>
        <end position="76"/>
    </location>
</feature>
<feature type="compositionally biased region" description="Pro residues" evidence="1">
    <location>
        <begin position="64"/>
        <end position="76"/>
    </location>
</feature>
<sequence>MSYSFRYYQHYRNQVHASASGQCAPPPPPLPQDVQARVSGQYYAPPPPPLPQNVQTRVSDQYYAPPPPPLPLQDVQ</sequence>
<protein>
    <submittedName>
        <fullName evidence="2">Uncharacterized protein</fullName>
    </submittedName>
</protein>
<dbReference type="AlphaFoldDB" id="A0A392U4Y0"/>
<dbReference type="Proteomes" id="UP000265520">
    <property type="component" value="Unassembled WGS sequence"/>
</dbReference>
<feature type="non-terminal residue" evidence="2">
    <location>
        <position position="76"/>
    </location>
</feature>
<accession>A0A392U4Y0</accession>
<comment type="caution">
    <text evidence="2">The sequence shown here is derived from an EMBL/GenBank/DDBJ whole genome shotgun (WGS) entry which is preliminary data.</text>
</comment>
<proteinExistence type="predicted"/>
<dbReference type="EMBL" id="LXQA010720146">
    <property type="protein sequence ID" value="MCI67600.1"/>
    <property type="molecule type" value="Genomic_DNA"/>
</dbReference>
<organism evidence="2 3">
    <name type="scientific">Trifolium medium</name>
    <dbReference type="NCBI Taxonomy" id="97028"/>
    <lineage>
        <taxon>Eukaryota</taxon>
        <taxon>Viridiplantae</taxon>
        <taxon>Streptophyta</taxon>
        <taxon>Embryophyta</taxon>
        <taxon>Tracheophyta</taxon>
        <taxon>Spermatophyta</taxon>
        <taxon>Magnoliopsida</taxon>
        <taxon>eudicotyledons</taxon>
        <taxon>Gunneridae</taxon>
        <taxon>Pentapetalae</taxon>
        <taxon>rosids</taxon>
        <taxon>fabids</taxon>
        <taxon>Fabales</taxon>
        <taxon>Fabaceae</taxon>
        <taxon>Papilionoideae</taxon>
        <taxon>50 kb inversion clade</taxon>
        <taxon>NPAAA clade</taxon>
        <taxon>Hologalegina</taxon>
        <taxon>IRL clade</taxon>
        <taxon>Trifolieae</taxon>
        <taxon>Trifolium</taxon>
    </lineage>
</organism>
<evidence type="ECO:0000313" key="3">
    <source>
        <dbReference type="Proteomes" id="UP000265520"/>
    </source>
</evidence>